<dbReference type="InterPro" id="IPR038945">
    <property type="entry name" value="MBD13-like"/>
</dbReference>
<dbReference type="EMBL" id="JAMSHJ010000007">
    <property type="protein sequence ID" value="KAI5383782.1"/>
    <property type="molecule type" value="Genomic_DNA"/>
</dbReference>
<comment type="subcellular location">
    <subcellularLocation>
        <location evidence="1">Nucleus</location>
    </subcellularLocation>
</comment>
<dbReference type="GO" id="GO:0003677">
    <property type="term" value="F:DNA binding"/>
    <property type="evidence" value="ECO:0007669"/>
    <property type="project" value="UniProtKB-KW"/>
</dbReference>
<gene>
    <name evidence="8" type="ORF">KIW84_070947</name>
</gene>
<feature type="region of interest" description="Disordered" evidence="6">
    <location>
        <begin position="950"/>
        <end position="1004"/>
    </location>
</feature>
<dbReference type="SUPFAM" id="SSF54171">
    <property type="entry name" value="DNA-binding domain"/>
    <property type="match status" value="3"/>
</dbReference>
<feature type="compositionally biased region" description="Basic and acidic residues" evidence="6">
    <location>
        <begin position="746"/>
        <end position="759"/>
    </location>
</feature>
<feature type="domain" description="MBD" evidence="7">
    <location>
        <begin position="26"/>
        <end position="99"/>
    </location>
</feature>
<keyword evidence="9" id="KW-1185">Reference proteome</keyword>
<dbReference type="PANTHER" id="PTHR34067:SF20">
    <property type="entry name" value="OS08G0206700 PROTEIN"/>
    <property type="match status" value="1"/>
</dbReference>
<feature type="region of interest" description="Disordered" evidence="6">
    <location>
        <begin position="1172"/>
        <end position="1220"/>
    </location>
</feature>
<evidence type="ECO:0000259" key="7">
    <source>
        <dbReference type="PROSITE" id="PS50982"/>
    </source>
</evidence>
<evidence type="ECO:0000313" key="8">
    <source>
        <dbReference type="EMBL" id="KAI5383782.1"/>
    </source>
</evidence>
<keyword evidence="4" id="KW-0804">Transcription</keyword>
<organism evidence="8 9">
    <name type="scientific">Pisum sativum</name>
    <name type="common">Garden pea</name>
    <name type="synonym">Lathyrus oleraceus</name>
    <dbReference type="NCBI Taxonomy" id="3888"/>
    <lineage>
        <taxon>Eukaryota</taxon>
        <taxon>Viridiplantae</taxon>
        <taxon>Streptophyta</taxon>
        <taxon>Embryophyta</taxon>
        <taxon>Tracheophyta</taxon>
        <taxon>Spermatophyta</taxon>
        <taxon>Magnoliopsida</taxon>
        <taxon>eudicotyledons</taxon>
        <taxon>Gunneridae</taxon>
        <taxon>Pentapetalae</taxon>
        <taxon>rosids</taxon>
        <taxon>fabids</taxon>
        <taxon>Fabales</taxon>
        <taxon>Fabaceae</taxon>
        <taxon>Papilionoideae</taxon>
        <taxon>50 kb inversion clade</taxon>
        <taxon>NPAAA clade</taxon>
        <taxon>Hologalegina</taxon>
        <taxon>IRL clade</taxon>
        <taxon>Fabeae</taxon>
        <taxon>Lathyrus</taxon>
    </lineage>
</organism>
<feature type="region of interest" description="Disordered" evidence="6">
    <location>
        <begin position="371"/>
        <end position="549"/>
    </location>
</feature>
<dbReference type="OrthoDB" id="10072024at2759"/>
<dbReference type="Gene3D" id="3.30.890.10">
    <property type="entry name" value="Methyl-cpg-binding Protein 2, Chain A"/>
    <property type="match status" value="3"/>
</dbReference>
<evidence type="ECO:0000256" key="1">
    <source>
        <dbReference type="ARBA" id="ARBA00004123"/>
    </source>
</evidence>
<feature type="region of interest" description="Disordered" evidence="6">
    <location>
        <begin position="604"/>
        <end position="770"/>
    </location>
</feature>
<feature type="region of interest" description="Disordered" evidence="6">
    <location>
        <begin position="1058"/>
        <end position="1090"/>
    </location>
</feature>
<feature type="region of interest" description="Disordered" evidence="6">
    <location>
        <begin position="80"/>
        <end position="175"/>
    </location>
</feature>
<feature type="region of interest" description="Disordered" evidence="6">
    <location>
        <begin position="1132"/>
        <end position="1156"/>
    </location>
</feature>
<proteinExistence type="predicted"/>
<dbReference type="Pfam" id="PF01429">
    <property type="entry name" value="MBD"/>
    <property type="match status" value="1"/>
</dbReference>
<dbReference type="PANTHER" id="PTHR34067">
    <property type="entry name" value="OS04G0193200 PROTEIN"/>
    <property type="match status" value="1"/>
</dbReference>
<accession>A0A9D4ZSK3</accession>
<feature type="compositionally biased region" description="Basic and acidic residues" evidence="6">
    <location>
        <begin position="21"/>
        <end position="35"/>
    </location>
</feature>
<feature type="compositionally biased region" description="Basic and acidic residues" evidence="6">
    <location>
        <begin position="1062"/>
        <end position="1072"/>
    </location>
</feature>
<feature type="compositionally biased region" description="Polar residues" evidence="6">
    <location>
        <begin position="481"/>
        <end position="493"/>
    </location>
</feature>
<dbReference type="InterPro" id="IPR001739">
    <property type="entry name" value="Methyl_CpG_DNA-bd"/>
</dbReference>
<evidence type="ECO:0000256" key="2">
    <source>
        <dbReference type="ARBA" id="ARBA00023015"/>
    </source>
</evidence>
<dbReference type="GO" id="GO:0005634">
    <property type="term" value="C:nucleus"/>
    <property type="evidence" value="ECO:0007669"/>
    <property type="project" value="UniProtKB-SubCell"/>
</dbReference>
<name>A0A9D4ZSK3_PEA</name>
<dbReference type="AlphaFoldDB" id="A0A9D4ZSK3"/>
<sequence>MRMGKSGVGKSAGTSGTKHNSKQETAEKADERPDWLPDGWNIEVRTRKSGPAVGSAYKCYVDPLNIHKFYSKPEVLRHLETTKDSNCSSKKKKGTSKQSPSKEEEEEEKSIDKQFPNKEKQKRTNSNQHSSSKEEEKCINMHSTSKGGKKLASMHSPKNTAEKADERPEWLPDGWDIKVQTRKSGPAMGSSYKIYIDPLNIYKFYSKPEVLRHLETTKASNCSSKKKKDTSKHSPSKEEEKCTDKHSPNKEEENCINKHSLNKEKKKRTNNNQHSPSKEEEKCINMHSPSKEEEEYINTDSGSKDGEKFTSMHSPNNVAGEKSTEEDLPPGWIKEAKIRKNRRKDWLYIDPASGYVFHSKKDVLRYLESGDIDKCAMKPSRRQNQDEDNSTPAAKRQKPKQSTPRQKISVAKDPAESLELPDVNSSMKGQEPVKLADNVLNDQTPIVPKRNLRKNRTTLAADMEKSSQHLNGVPEIEQPKAMNTITTRTNSNKFSKKKEPHIPCRASKRLAGSESKRSKEVIAESQLSESGPDHAPLTGESQNKRRKTPLVLPAADNQLETLEVDDDKSEPQLSFAFHYSWSDPCLDYAINTLTGVLPPVDNSVDKGPSSVPETDIQKPTFDTVTGSSRDSQNNSVDNGPTTVHETDIQNQNNSVDNGPTIHETDIQNQNNSVDNGPTIHETDTQKTLIDNVTRRSKDSQSNLLDNVTRGRDKNASVQSNKSKRKKEVKEVKVPMRLSKRLAGVEPEAKPSDKALEYSSKKSSKAAATPSVLLTNGASDHVHAGEEAKLTPHVSDSLKTEMLGKSSRKSGKSCDDQTVHKEQQLEKAEAENISDDRSKPELTLPFDESWSDPCLEFAFKTLTGALPVDSAAEILKESSPGVGDPPNNELHGRVTTSINGKTHDNSNESLNNKELDMAGESSKLLLGQPELMTSSTCGKNMDGESSELLLRQPELRTSSTSDKNMPMDGESSELLLRQPELRTSSTSDKNMPKFTNGESQSHEGNIIGNLEPVLRTSSSSNVGESHSYESEMIRNLFEEPPFVEAENTTQLLDHSRTNAYPQKQEEQLKKNDQVDEGEFGTSEQPPPFQTETLNHNNTELQFCESFMNTWSDPCLEFAFKTLTGVIPVEENLGIQGGTQEPSDCQSGRDDVSALPDFGSSSFSQSDFSFHFDTGVKSTPGQQLPGQQSSVSSSFPSMSLQSCPGVDPQQQYSQFNNNFQRR</sequence>
<reference evidence="8 9" key="1">
    <citation type="journal article" date="2022" name="Nat. Genet.">
        <title>Improved pea reference genome and pan-genome highlight genomic features and evolutionary characteristics.</title>
        <authorList>
            <person name="Yang T."/>
            <person name="Liu R."/>
            <person name="Luo Y."/>
            <person name="Hu S."/>
            <person name="Wang D."/>
            <person name="Wang C."/>
            <person name="Pandey M.K."/>
            <person name="Ge S."/>
            <person name="Xu Q."/>
            <person name="Li N."/>
            <person name="Li G."/>
            <person name="Huang Y."/>
            <person name="Saxena R.K."/>
            <person name="Ji Y."/>
            <person name="Li M."/>
            <person name="Yan X."/>
            <person name="He Y."/>
            <person name="Liu Y."/>
            <person name="Wang X."/>
            <person name="Xiang C."/>
            <person name="Varshney R.K."/>
            <person name="Ding H."/>
            <person name="Gao S."/>
            <person name="Zong X."/>
        </authorList>
    </citation>
    <scope>NUCLEOTIDE SEQUENCE [LARGE SCALE GENOMIC DNA]</scope>
    <source>
        <strain evidence="8 9">cv. Zhongwan 6</strain>
    </source>
</reference>
<keyword evidence="3" id="KW-0238">DNA-binding</keyword>
<keyword evidence="5" id="KW-0539">Nucleus</keyword>
<feature type="compositionally biased region" description="Basic and acidic residues" evidence="6">
    <location>
        <begin position="811"/>
        <end position="839"/>
    </location>
</feature>
<dbReference type="PROSITE" id="PS50982">
    <property type="entry name" value="MBD"/>
    <property type="match status" value="3"/>
</dbReference>
<feature type="region of interest" description="Disordered" evidence="6">
    <location>
        <begin position="1"/>
        <end position="39"/>
    </location>
</feature>
<feature type="compositionally biased region" description="Basic and acidic residues" evidence="6">
    <location>
        <begin position="160"/>
        <end position="170"/>
    </location>
</feature>
<feature type="compositionally biased region" description="Polar residues" evidence="6">
    <location>
        <begin position="666"/>
        <end position="675"/>
    </location>
</feature>
<evidence type="ECO:0000313" key="9">
    <source>
        <dbReference type="Proteomes" id="UP001058974"/>
    </source>
</evidence>
<protein>
    <recommendedName>
        <fullName evidence="7">MBD domain-containing protein</fullName>
    </recommendedName>
</protein>
<evidence type="ECO:0000256" key="6">
    <source>
        <dbReference type="SAM" id="MobiDB-lite"/>
    </source>
</evidence>
<evidence type="ECO:0000256" key="4">
    <source>
        <dbReference type="ARBA" id="ARBA00023163"/>
    </source>
</evidence>
<feature type="compositionally biased region" description="Basic and acidic residues" evidence="6">
    <location>
        <begin position="110"/>
        <end position="119"/>
    </location>
</feature>
<dbReference type="InterPro" id="IPR016177">
    <property type="entry name" value="DNA-bd_dom_sf"/>
</dbReference>
<feature type="domain" description="MBD" evidence="7">
    <location>
        <begin position="161"/>
        <end position="235"/>
    </location>
</feature>
<feature type="domain" description="MBD" evidence="7">
    <location>
        <begin position="318"/>
        <end position="394"/>
    </location>
</feature>
<feature type="region of interest" description="Disordered" evidence="6">
    <location>
        <begin position="785"/>
        <end position="839"/>
    </location>
</feature>
<keyword evidence="2" id="KW-0805">Transcription regulation</keyword>
<dbReference type="Gramene" id="Psat07G0094700-T1">
    <property type="protein sequence ID" value="KAI5383782.1"/>
    <property type="gene ID" value="KIW84_070947"/>
</dbReference>
<feature type="compositionally biased region" description="Polar residues" evidence="6">
    <location>
        <begin position="620"/>
        <end position="657"/>
    </location>
</feature>
<evidence type="ECO:0000256" key="3">
    <source>
        <dbReference type="ARBA" id="ARBA00023125"/>
    </source>
</evidence>
<feature type="region of interest" description="Disordered" evidence="6">
    <location>
        <begin position="216"/>
        <end position="328"/>
    </location>
</feature>
<feature type="compositionally biased region" description="Basic and acidic residues" evidence="6">
    <location>
        <begin position="231"/>
        <end position="256"/>
    </location>
</feature>
<dbReference type="Proteomes" id="UP001058974">
    <property type="component" value="Chromosome 7"/>
</dbReference>
<evidence type="ECO:0000256" key="5">
    <source>
        <dbReference type="ARBA" id="ARBA00023242"/>
    </source>
</evidence>
<comment type="caution">
    <text evidence="8">The sequence shown here is derived from an EMBL/GenBank/DDBJ whole genome shotgun (WGS) entry which is preliminary data.</text>
</comment>